<comment type="caution">
    <text evidence="1">The sequence shown here is derived from an EMBL/GenBank/DDBJ whole genome shotgun (WGS) entry which is preliminary data.</text>
</comment>
<name>A0A392TVM2_9FABA</name>
<proteinExistence type="predicted"/>
<accession>A0A392TVM2</accession>
<dbReference type="AlphaFoldDB" id="A0A392TVM2"/>
<evidence type="ECO:0000313" key="2">
    <source>
        <dbReference type="Proteomes" id="UP000265520"/>
    </source>
</evidence>
<sequence>RAVLARFDRNDSLADKSFGTEREGLSKGGKDLVTKAGNHWSERTAGHKSADDHIATKGMMAKNGTAIVADSVKDGPGSTEE</sequence>
<reference evidence="1 2" key="1">
    <citation type="journal article" date="2018" name="Front. Plant Sci.">
        <title>Red Clover (Trifolium pratense) and Zigzag Clover (T. medium) - A Picture of Genomic Similarities and Differences.</title>
        <authorList>
            <person name="Dluhosova J."/>
            <person name="Istvanek J."/>
            <person name="Nedelnik J."/>
            <person name="Repkova J."/>
        </authorList>
    </citation>
    <scope>NUCLEOTIDE SEQUENCE [LARGE SCALE GENOMIC DNA]</scope>
    <source>
        <strain evidence="2">cv. 10/8</strain>
        <tissue evidence="1">Leaf</tissue>
    </source>
</reference>
<protein>
    <submittedName>
        <fullName evidence="1">Uncharacterized protein</fullName>
    </submittedName>
</protein>
<feature type="non-terminal residue" evidence="1">
    <location>
        <position position="1"/>
    </location>
</feature>
<feature type="non-terminal residue" evidence="1">
    <location>
        <position position="81"/>
    </location>
</feature>
<dbReference type="Proteomes" id="UP000265520">
    <property type="component" value="Unassembled WGS sequence"/>
</dbReference>
<dbReference type="EMBL" id="LXQA010666549">
    <property type="protein sequence ID" value="MCI64948.1"/>
    <property type="molecule type" value="Genomic_DNA"/>
</dbReference>
<evidence type="ECO:0000313" key="1">
    <source>
        <dbReference type="EMBL" id="MCI64948.1"/>
    </source>
</evidence>
<organism evidence="1 2">
    <name type="scientific">Trifolium medium</name>
    <dbReference type="NCBI Taxonomy" id="97028"/>
    <lineage>
        <taxon>Eukaryota</taxon>
        <taxon>Viridiplantae</taxon>
        <taxon>Streptophyta</taxon>
        <taxon>Embryophyta</taxon>
        <taxon>Tracheophyta</taxon>
        <taxon>Spermatophyta</taxon>
        <taxon>Magnoliopsida</taxon>
        <taxon>eudicotyledons</taxon>
        <taxon>Gunneridae</taxon>
        <taxon>Pentapetalae</taxon>
        <taxon>rosids</taxon>
        <taxon>fabids</taxon>
        <taxon>Fabales</taxon>
        <taxon>Fabaceae</taxon>
        <taxon>Papilionoideae</taxon>
        <taxon>50 kb inversion clade</taxon>
        <taxon>NPAAA clade</taxon>
        <taxon>Hologalegina</taxon>
        <taxon>IRL clade</taxon>
        <taxon>Trifolieae</taxon>
        <taxon>Trifolium</taxon>
    </lineage>
</organism>
<keyword evidence="2" id="KW-1185">Reference proteome</keyword>